<dbReference type="SMART" id="SM00220">
    <property type="entry name" value="S_TKc"/>
    <property type="match status" value="1"/>
</dbReference>
<evidence type="ECO:0000313" key="4">
    <source>
        <dbReference type="EMBL" id="NYJ19258.1"/>
    </source>
</evidence>
<keyword evidence="2" id="KW-0812">Transmembrane</keyword>
<name>A0A7Z0ED29_9MICO</name>
<reference evidence="4 5" key="1">
    <citation type="submission" date="2020-07" db="EMBL/GenBank/DDBJ databases">
        <title>Sequencing the genomes of 1000 actinobacteria strains.</title>
        <authorList>
            <person name="Klenk H.-P."/>
        </authorList>
    </citation>
    <scope>NUCLEOTIDE SEQUENCE [LARGE SCALE GENOMIC DNA]</scope>
    <source>
        <strain evidence="4 5">LI1</strain>
    </source>
</reference>
<accession>A0A7Z0ED29</accession>
<dbReference type="InterPro" id="IPR011009">
    <property type="entry name" value="Kinase-like_dom_sf"/>
</dbReference>
<organism evidence="4 5">
    <name type="scientific">Glaciibacter psychrotolerans</name>
    <dbReference type="NCBI Taxonomy" id="670054"/>
    <lineage>
        <taxon>Bacteria</taxon>
        <taxon>Bacillati</taxon>
        <taxon>Actinomycetota</taxon>
        <taxon>Actinomycetes</taxon>
        <taxon>Micrococcales</taxon>
        <taxon>Microbacteriaceae</taxon>
        <taxon>Glaciibacter</taxon>
    </lineage>
</organism>
<dbReference type="GO" id="GO:0005524">
    <property type="term" value="F:ATP binding"/>
    <property type="evidence" value="ECO:0007669"/>
    <property type="project" value="InterPro"/>
</dbReference>
<evidence type="ECO:0000313" key="5">
    <source>
        <dbReference type="Proteomes" id="UP000537260"/>
    </source>
</evidence>
<dbReference type="EMBL" id="JACCFM010000001">
    <property type="protein sequence ID" value="NYJ19258.1"/>
    <property type="molecule type" value="Genomic_DNA"/>
</dbReference>
<feature type="transmembrane region" description="Helical" evidence="2">
    <location>
        <begin position="349"/>
        <end position="367"/>
    </location>
</feature>
<dbReference type="Proteomes" id="UP000537260">
    <property type="component" value="Unassembled WGS sequence"/>
</dbReference>
<keyword evidence="2" id="KW-0472">Membrane</keyword>
<comment type="caution">
    <text evidence="4">The sequence shown here is derived from an EMBL/GenBank/DDBJ whole genome shotgun (WGS) entry which is preliminary data.</text>
</comment>
<evidence type="ECO:0000256" key="1">
    <source>
        <dbReference type="SAM" id="MobiDB-lite"/>
    </source>
</evidence>
<dbReference type="AlphaFoldDB" id="A0A7Z0ED29"/>
<feature type="compositionally biased region" description="Polar residues" evidence="1">
    <location>
        <begin position="376"/>
        <end position="390"/>
    </location>
</feature>
<proteinExistence type="predicted"/>
<dbReference type="InterPro" id="IPR000719">
    <property type="entry name" value="Prot_kinase_dom"/>
</dbReference>
<protein>
    <recommendedName>
        <fullName evidence="3">Protein kinase domain-containing protein</fullName>
    </recommendedName>
</protein>
<dbReference type="RefSeq" id="WP_179578051.1">
    <property type="nucleotide sequence ID" value="NZ_JACCFM010000001.1"/>
</dbReference>
<evidence type="ECO:0000259" key="3">
    <source>
        <dbReference type="PROSITE" id="PS50011"/>
    </source>
</evidence>
<keyword evidence="2" id="KW-1133">Transmembrane helix</keyword>
<dbReference type="SUPFAM" id="SSF56112">
    <property type="entry name" value="Protein kinase-like (PK-like)"/>
    <property type="match status" value="1"/>
</dbReference>
<dbReference type="Gene3D" id="1.10.510.10">
    <property type="entry name" value="Transferase(Phosphotransferase) domain 1"/>
    <property type="match status" value="1"/>
</dbReference>
<dbReference type="GO" id="GO:0004672">
    <property type="term" value="F:protein kinase activity"/>
    <property type="evidence" value="ECO:0007669"/>
    <property type="project" value="InterPro"/>
</dbReference>
<keyword evidence="5" id="KW-1185">Reference proteome</keyword>
<sequence>MIRTEASSPVTHSGGEATGTMNVIAGYRVVRKLGVSRDAEVHLGFALTPVAVHDPPSRTVALKLFSPGTDGARIEREMSIRTSLPPGTAAAVLDVARLADGRVCVVLEYLGGGSLTQVLSRGVALRPGEAVTILARAVQALEQMHAIGFSLPALGPSGILFDIAGRPVLAGLGRAEPHGADAMARTVSIRADCDRLVALLRTVFAALSPDDALSRRSEALAARFEMASHTTPFESGLQVLERSLFEWAAAEAVRIQPYTAGSLRRAPRDAATLAVPEMVAGTAARVAGGTGVAGVAGATGVADQASHAAPARRSIVVFLARQRCTRALSAVTTWGHGRLDGRLRGRRRIIFVAGLTVALTAAALFSLSRPVDGSGARTNPRQPEKTTTSIIPAPDPAALTAITGDDPLAATVALLRRRAECVAAASVLCLDQVDQAGSSLLATDSYTVRMKQLNEANPNVPSAGVPLLQPNAEALSLVERTGNAVLIAVAAADAVPTNNKPASLLIIRGEAGWRLREIFDY</sequence>
<gene>
    <name evidence="4" type="ORF">HNR05_001049</name>
</gene>
<dbReference type="PROSITE" id="PS50011">
    <property type="entry name" value="PROTEIN_KINASE_DOM"/>
    <property type="match status" value="1"/>
</dbReference>
<feature type="domain" description="Protein kinase" evidence="3">
    <location>
        <begin position="27"/>
        <end position="339"/>
    </location>
</feature>
<feature type="region of interest" description="Disordered" evidence="1">
    <location>
        <begin position="371"/>
        <end position="390"/>
    </location>
</feature>
<evidence type="ECO:0000256" key="2">
    <source>
        <dbReference type="SAM" id="Phobius"/>
    </source>
</evidence>